<dbReference type="Gene3D" id="3.30.70.360">
    <property type="match status" value="1"/>
</dbReference>
<reference evidence="1 2" key="1">
    <citation type="submission" date="2023-09" db="EMBL/GenBank/DDBJ databases">
        <authorList>
            <person name="Golyshina O.V."/>
            <person name="Lunev E.A."/>
            <person name="Bargiela R."/>
            <person name="Gaines M.C."/>
            <person name="Daum B."/>
            <person name="Bale N.J."/>
            <person name="Koenen M."/>
            <person name="Sinninghe Damst J.S."/>
            <person name="Yakimov M."/>
            <person name="Golyshin P.N."/>
        </authorList>
    </citation>
    <scope>NUCLEOTIDE SEQUENCE [LARGE SCALE GENOMIC DNA]</scope>
    <source>
        <strain evidence="1 2">M1</strain>
    </source>
</reference>
<dbReference type="KEGG" id="omr:OXIME_000120"/>
<dbReference type="RefSeq" id="WP_393971553.1">
    <property type="nucleotide sequence ID" value="NZ_CP133772.1"/>
</dbReference>
<sequence length="54" mass="5983">MSSSDMHSSNAAIVPNSAWNLILADGRLYEGSMGKIPGFYKKLRPLTEIEKMIL</sequence>
<dbReference type="GeneID" id="95966842"/>
<proteinExistence type="predicted"/>
<keyword evidence="2" id="KW-1185">Reference proteome</keyword>
<dbReference type="EMBL" id="CP133772">
    <property type="protein sequence ID" value="WYX99585.1"/>
    <property type="molecule type" value="Genomic_DNA"/>
</dbReference>
<dbReference type="AlphaFoldDB" id="A0AAX4NFS1"/>
<name>A0AAX4NFS1_9ARCH</name>
<dbReference type="Proteomes" id="UP001451606">
    <property type="component" value="Chromosome"/>
</dbReference>
<protein>
    <submittedName>
        <fullName evidence="1">Uncharacterized protein</fullName>
    </submittedName>
</protein>
<evidence type="ECO:0000313" key="2">
    <source>
        <dbReference type="Proteomes" id="UP001451606"/>
    </source>
</evidence>
<accession>A0AAX4NFS1</accession>
<evidence type="ECO:0000313" key="1">
    <source>
        <dbReference type="EMBL" id="WYX99585.1"/>
    </source>
</evidence>
<organism evidence="1 2">
    <name type="scientific">Oxyplasma meridianum</name>
    <dbReference type="NCBI Taxonomy" id="3073602"/>
    <lineage>
        <taxon>Archaea</taxon>
        <taxon>Methanobacteriati</taxon>
        <taxon>Thermoplasmatota</taxon>
        <taxon>Thermoplasmata</taxon>
        <taxon>Thermoplasmatales</taxon>
        <taxon>Thermoplasmataceae</taxon>
        <taxon>Oxyplasma</taxon>
    </lineage>
</organism>
<gene>
    <name evidence="1" type="ORF">OXIME_000120</name>
</gene>